<reference evidence="3" key="1">
    <citation type="submission" date="2014-09" db="EMBL/GenBank/DDBJ databases">
        <authorList>
            <person name="Gomez-Valero L."/>
        </authorList>
    </citation>
    <scope>NUCLEOTIDE SEQUENCE [LARGE SCALE GENOMIC DNA]</scope>
    <source>
        <strain evidence="3">ATCC700992</strain>
    </source>
</reference>
<gene>
    <name evidence="2" type="ORF">LFA_3530</name>
</gene>
<feature type="transmembrane region" description="Helical" evidence="1">
    <location>
        <begin position="205"/>
        <end position="231"/>
    </location>
</feature>
<sequence length="678" mass="76973">MGKYTTMNTKNTPFKVRKIPYNLSLIFLTAGASLILGLLSFSGMYAILPMLPLAFASFALSVTYEGEIYLQNIKGAFKKLFKRNHLENELAKEYLLAHFPEDIHDVNCPQFFKDYKRQLKLLAAFGHKELNEESKNRKKQVEKTLKDMERWFAAQLFSAKNKPAKDESAYAQQLRLWLQRPEQEQEQWQEQLTDRNSKFQIIKAFSLLSALFMGAGTTYLIAEAFAVIPFFAAIPFAFWPIMIVPMALIAGAAYGMLTLNAVTDLVNNNTILKWYNKLRDDLSQGLTIRNVFMTAMALILGALAVALTVCTAGTWWTIANNVQPIFEWMKKIPSFVMGIINPIITGSSAVVFIFQNTAESLDLVDEGLDWAEETVQQGNLWQKIYEPIVQGFKHLIATENWLQILNPFRLILKLTITPLRMLLFLGHLISIAVTADRMPGVPQIVAALIAMISEGFEDAHYFVGGHEHEEEEEEEHAHHDTKTLLQERLGADAGHEHNEDIPTWILKTITLPIYALAALWDSGASQFNASQNTKETTTSDESTPVPQARVLSFGDAWNKQRGNKEEVNVELPTEAKRPSKEWQVEQTISLIEKHQENHLKSTLCDEKLTNEKVVELDKLKSRIRNPQPGDTLEAALNEAKTTSVYNRHRLFSWDNENTNTQDFIEELPERVNAIRAMG</sequence>
<dbReference type="AlphaFoldDB" id="A0A098GA50"/>
<feature type="transmembrane region" description="Helical" evidence="1">
    <location>
        <begin position="45"/>
        <end position="64"/>
    </location>
</feature>
<feature type="transmembrane region" description="Helical" evidence="1">
    <location>
        <begin position="410"/>
        <end position="433"/>
    </location>
</feature>
<dbReference type="Proteomes" id="UP000032430">
    <property type="component" value="Chromosome I"/>
</dbReference>
<accession>A0A098GA50</accession>
<evidence type="ECO:0000313" key="3">
    <source>
        <dbReference type="Proteomes" id="UP000032430"/>
    </source>
</evidence>
<dbReference type="HOGENOM" id="CLU_376803_0_0_6"/>
<protein>
    <submittedName>
        <fullName evidence="2">Membrane protein</fullName>
    </submittedName>
</protein>
<keyword evidence="1" id="KW-0472">Membrane</keyword>
<feature type="transmembrane region" description="Helical" evidence="1">
    <location>
        <begin position="335"/>
        <end position="354"/>
    </location>
</feature>
<dbReference type="KEGG" id="lfa:LFA_3530"/>
<feature type="transmembrane region" description="Helical" evidence="1">
    <location>
        <begin position="21"/>
        <end position="39"/>
    </location>
</feature>
<proteinExistence type="predicted"/>
<evidence type="ECO:0000256" key="1">
    <source>
        <dbReference type="SAM" id="Phobius"/>
    </source>
</evidence>
<organism evidence="2 3">
    <name type="scientific">Legionella fallonii LLAP-10</name>
    <dbReference type="NCBI Taxonomy" id="1212491"/>
    <lineage>
        <taxon>Bacteria</taxon>
        <taxon>Pseudomonadati</taxon>
        <taxon>Pseudomonadota</taxon>
        <taxon>Gammaproteobacteria</taxon>
        <taxon>Legionellales</taxon>
        <taxon>Legionellaceae</taxon>
        <taxon>Legionella</taxon>
    </lineage>
</organism>
<keyword evidence="1" id="KW-1133">Transmembrane helix</keyword>
<dbReference type="EMBL" id="LN614827">
    <property type="protein sequence ID" value="CEG58862.1"/>
    <property type="molecule type" value="Genomic_DNA"/>
</dbReference>
<feature type="transmembrane region" description="Helical" evidence="1">
    <location>
        <begin position="291"/>
        <end position="315"/>
    </location>
</feature>
<keyword evidence="1" id="KW-0812">Transmembrane</keyword>
<feature type="transmembrane region" description="Helical" evidence="1">
    <location>
        <begin position="237"/>
        <end position="257"/>
    </location>
</feature>
<evidence type="ECO:0000313" key="2">
    <source>
        <dbReference type="EMBL" id="CEG58862.1"/>
    </source>
</evidence>
<keyword evidence="3" id="KW-1185">Reference proteome</keyword>
<name>A0A098GA50_9GAMM</name>